<dbReference type="InterPro" id="IPR029000">
    <property type="entry name" value="Cyclophilin-like_dom_sf"/>
</dbReference>
<dbReference type="EMBL" id="JALKCH010000007">
    <property type="protein sequence ID" value="MCK0197772.1"/>
    <property type="molecule type" value="Genomic_DNA"/>
</dbReference>
<dbReference type="PANTHER" id="PTHR45625">
    <property type="entry name" value="PEPTIDYL-PROLYL CIS-TRANS ISOMERASE-RELATED"/>
    <property type="match status" value="1"/>
</dbReference>
<dbReference type="PRINTS" id="PR00153">
    <property type="entry name" value="CSAPPISMRASE"/>
</dbReference>
<comment type="caution">
    <text evidence="6">The sequence shown here is derived from an EMBL/GenBank/DDBJ whole genome shotgun (WGS) entry which is preliminary data.</text>
</comment>
<dbReference type="Proteomes" id="UP001203284">
    <property type="component" value="Unassembled WGS sequence"/>
</dbReference>
<dbReference type="CDD" id="cd00317">
    <property type="entry name" value="cyclophilin"/>
    <property type="match status" value="1"/>
</dbReference>
<dbReference type="PROSITE" id="PS00170">
    <property type="entry name" value="CSA_PPIASE_1"/>
    <property type="match status" value="1"/>
</dbReference>
<proteinExistence type="inferred from homology"/>
<evidence type="ECO:0000256" key="1">
    <source>
        <dbReference type="ARBA" id="ARBA00007365"/>
    </source>
</evidence>
<comment type="similarity">
    <text evidence="1 4">Belongs to the cyclophilin-type PPIase family.</text>
</comment>
<dbReference type="InterPro" id="IPR044666">
    <property type="entry name" value="Cyclophilin_A-like"/>
</dbReference>
<keyword evidence="2 4" id="KW-0697">Rotamase</keyword>
<dbReference type="PROSITE" id="PS50072">
    <property type="entry name" value="CSA_PPIASE_2"/>
    <property type="match status" value="1"/>
</dbReference>
<dbReference type="Gene3D" id="2.40.100.10">
    <property type="entry name" value="Cyclophilin-like"/>
    <property type="match status" value="1"/>
</dbReference>
<dbReference type="EC" id="5.2.1.8" evidence="4"/>
<sequence length="184" mass="19796">MIPVLAVAALLVAGAAFFLPLGKADAQSAKTDAENTILMETTKGPVVIRLRPDLAPKHAERIRQLTRDGFYNNVPFHRVIEGFMAQTGDGQYGNGTGGSQYPDLKAEFSATPFKRGTVGMARASSPDSANSQFFIVFDDASFLNGQYTVIGEVVSGMENVDKLKRGEPVRSPDKIISMKVAADK</sequence>
<evidence type="ECO:0000313" key="6">
    <source>
        <dbReference type="EMBL" id="MCK0197772.1"/>
    </source>
</evidence>
<evidence type="ECO:0000256" key="2">
    <source>
        <dbReference type="ARBA" id="ARBA00023110"/>
    </source>
</evidence>
<name>A0ABT0DCT0_9HYPH</name>
<comment type="function">
    <text evidence="4">PPIases accelerate the folding of proteins. It catalyzes the cis-trans isomerization of proline imidic peptide bonds in oligopeptides.</text>
</comment>
<dbReference type="Pfam" id="PF00160">
    <property type="entry name" value="Pro_isomerase"/>
    <property type="match status" value="1"/>
</dbReference>
<evidence type="ECO:0000313" key="7">
    <source>
        <dbReference type="Proteomes" id="UP001203284"/>
    </source>
</evidence>
<comment type="catalytic activity">
    <reaction evidence="4">
        <text>[protein]-peptidylproline (omega=180) = [protein]-peptidylproline (omega=0)</text>
        <dbReference type="Rhea" id="RHEA:16237"/>
        <dbReference type="Rhea" id="RHEA-COMP:10747"/>
        <dbReference type="Rhea" id="RHEA-COMP:10748"/>
        <dbReference type="ChEBI" id="CHEBI:83833"/>
        <dbReference type="ChEBI" id="CHEBI:83834"/>
        <dbReference type="EC" id="5.2.1.8"/>
    </reaction>
</comment>
<dbReference type="GO" id="GO:0016853">
    <property type="term" value="F:isomerase activity"/>
    <property type="evidence" value="ECO:0007669"/>
    <property type="project" value="UniProtKB-KW"/>
</dbReference>
<protein>
    <recommendedName>
        <fullName evidence="4">Peptidyl-prolyl cis-trans isomerase</fullName>
        <shortName evidence="4">PPIase</shortName>
        <ecNumber evidence="4">5.2.1.8</ecNumber>
    </recommendedName>
</protein>
<dbReference type="SUPFAM" id="SSF50891">
    <property type="entry name" value="Cyclophilin-like"/>
    <property type="match status" value="1"/>
</dbReference>
<evidence type="ECO:0000256" key="4">
    <source>
        <dbReference type="RuleBase" id="RU363019"/>
    </source>
</evidence>
<evidence type="ECO:0000256" key="3">
    <source>
        <dbReference type="ARBA" id="ARBA00023235"/>
    </source>
</evidence>
<accession>A0ABT0DCT0</accession>
<keyword evidence="3 4" id="KW-0413">Isomerase</keyword>
<organism evidence="6 7">
    <name type="scientific">Ancylobacter crimeensis</name>
    <dbReference type="NCBI Taxonomy" id="2579147"/>
    <lineage>
        <taxon>Bacteria</taxon>
        <taxon>Pseudomonadati</taxon>
        <taxon>Pseudomonadota</taxon>
        <taxon>Alphaproteobacteria</taxon>
        <taxon>Hyphomicrobiales</taxon>
        <taxon>Xanthobacteraceae</taxon>
        <taxon>Ancylobacter</taxon>
    </lineage>
</organism>
<dbReference type="PANTHER" id="PTHR45625:SF4">
    <property type="entry name" value="PEPTIDYLPROLYL ISOMERASE DOMAIN AND WD REPEAT-CONTAINING PROTEIN 1"/>
    <property type="match status" value="1"/>
</dbReference>
<reference evidence="6 7" key="1">
    <citation type="submission" date="2022-04" db="EMBL/GenBank/DDBJ databases">
        <authorList>
            <person name="Grouzdev D.S."/>
            <person name="Pantiukh K.S."/>
            <person name="Krutkina M.S."/>
        </authorList>
    </citation>
    <scope>NUCLEOTIDE SEQUENCE [LARGE SCALE GENOMIC DNA]</scope>
    <source>
        <strain evidence="6 7">6x-1</strain>
    </source>
</reference>
<gene>
    <name evidence="6" type="ORF">MWN34_12710</name>
</gene>
<feature type="domain" description="PPIase cyclophilin-type" evidence="5">
    <location>
        <begin position="44"/>
        <end position="165"/>
    </location>
</feature>
<keyword evidence="7" id="KW-1185">Reference proteome</keyword>
<evidence type="ECO:0000259" key="5">
    <source>
        <dbReference type="PROSITE" id="PS50072"/>
    </source>
</evidence>
<dbReference type="InterPro" id="IPR002130">
    <property type="entry name" value="Cyclophilin-type_PPIase_dom"/>
</dbReference>
<dbReference type="InterPro" id="IPR020892">
    <property type="entry name" value="Cyclophilin-type_PPIase_CS"/>
</dbReference>